<evidence type="ECO:0000313" key="1">
    <source>
        <dbReference type="EMBL" id="KAL1850726.1"/>
    </source>
</evidence>
<reference evidence="1 2" key="1">
    <citation type="journal article" date="2024" name="IMA Fungus">
        <title>IMA Genome - F19 : A genome assembly and annotation guide to empower mycologists, including annotated draft genome sequences of Ceratocystis pirilliformis, Diaporthe australafricana, Fusarium ophioides, Paecilomyces lecythidis, and Sporothrix stenoceras.</title>
        <authorList>
            <person name="Aylward J."/>
            <person name="Wilson A.M."/>
            <person name="Visagie C.M."/>
            <person name="Spraker J."/>
            <person name="Barnes I."/>
            <person name="Buitendag C."/>
            <person name="Ceriani C."/>
            <person name="Del Mar Angel L."/>
            <person name="du Plessis D."/>
            <person name="Fuchs T."/>
            <person name="Gasser K."/>
            <person name="Kramer D."/>
            <person name="Li W."/>
            <person name="Munsamy K."/>
            <person name="Piso A."/>
            <person name="Price J.L."/>
            <person name="Sonnekus B."/>
            <person name="Thomas C."/>
            <person name="van der Nest A."/>
            <person name="van Dijk A."/>
            <person name="van Heerden A."/>
            <person name="van Vuuren N."/>
            <person name="Yilmaz N."/>
            <person name="Duong T.A."/>
            <person name="van der Merwe N.A."/>
            <person name="Wingfield M.J."/>
            <person name="Wingfield B.D."/>
        </authorList>
    </citation>
    <scope>NUCLEOTIDE SEQUENCE [LARGE SCALE GENOMIC DNA]</scope>
    <source>
        <strain evidence="1 2">CMW 18300</strain>
    </source>
</reference>
<accession>A0ABR3W1F7</accession>
<dbReference type="PANTHER" id="PTHR41677">
    <property type="entry name" value="YALI0B19030P"/>
    <property type="match status" value="1"/>
</dbReference>
<organism evidence="1 2">
    <name type="scientific">Diaporthe australafricana</name>
    <dbReference type="NCBI Taxonomy" id="127596"/>
    <lineage>
        <taxon>Eukaryota</taxon>
        <taxon>Fungi</taxon>
        <taxon>Dikarya</taxon>
        <taxon>Ascomycota</taxon>
        <taxon>Pezizomycotina</taxon>
        <taxon>Sordariomycetes</taxon>
        <taxon>Sordariomycetidae</taxon>
        <taxon>Diaporthales</taxon>
        <taxon>Diaporthaceae</taxon>
        <taxon>Diaporthe</taxon>
    </lineage>
</organism>
<sequence>MEDIGLEEKGVSPVAVSEPFPLFTEEAVMRFREEAFTKDVFDHCSRPSNLTACQLRGFAYKYSPFIYDAWKNPEVLRIISSIAGVDLVPAYDLEIGSINLSVRPLEEVEDDLRDQRESSDIDQDAIVGWHTDSFPFVCFVMLSDCTNMIGGETAMRTGTGNIIKVRGTQMGWRVVMQGRYIEHKALQALNSTERIAMATPFRPKSPFVRDDTILTSVRPISDLEELYTQFSEYRLEILEERIRAELKEIRERRMTGRGISTKKLKQFLEEQKLFLEHMNREMVDEDQVQLGWVDVKTMTKSALT</sequence>
<name>A0ABR3W1F7_9PEZI</name>
<evidence type="ECO:0008006" key="3">
    <source>
        <dbReference type="Google" id="ProtNLM"/>
    </source>
</evidence>
<proteinExistence type="predicted"/>
<evidence type="ECO:0000313" key="2">
    <source>
        <dbReference type="Proteomes" id="UP001583177"/>
    </source>
</evidence>
<keyword evidence="2" id="KW-1185">Reference proteome</keyword>
<gene>
    <name evidence="1" type="ORF">Daus18300_012804</name>
</gene>
<comment type="caution">
    <text evidence="1">The sequence shown here is derived from an EMBL/GenBank/DDBJ whole genome shotgun (WGS) entry which is preliminary data.</text>
</comment>
<dbReference type="PANTHER" id="PTHR41677:SF1">
    <property type="entry name" value="FE2OG DIOXYGENASE DOMAIN-CONTAINING PROTEIN"/>
    <property type="match status" value="1"/>
</dbReference>
<protein>
    <recommendedName>
        <fullName evidence="3">Fe2OG dioxygenase domain-containing protein</fullName>
    </recommendedName>
</protein>
<dbReference type="EMBL" id="JAWRVE010000182">
    <property type="protein sequence ID" value="KAL1850726.1"/>
    <property type="molecule type" value="Genomic_DNA"/>
</dbReference>
<dbReference type="Proteomes" id="UP001583177">
    <property type="component" value="Unassembled WGS sequence"/>
</dbReference>